<dbReference type="GO" id="GO:0016887">
    <property type="term" value="F:ATP hydrolysis activity"/>
    <property type="evidence" value="ECO:0007669"/>
    <property type="project" value="TreeGrafter"/>
</dbReference>
<dbReference type="PROSITE" id="PS51192">
    <property type="entry name" value="HELICASE_ATP_BIND_1"/>
    <property type="match status" value="1"/>
</dbReference>
<dbReference type="PROSITE" id="PS51194">
    <property type="entry name" value="HELICASE_CTER"/>
    <property type="match status" value="1"/>
</dbReference>
<evidence type="ECO:0000256" key="1">
    <source>
        <dbReference type="ARBA" id="ARBA00022741"/>
    </source>
</evidence>
<dbReference type="InterPro" id="IPR001650">
    <property type="entry name" value="Helicase_C-like"/>
</dbReference>
<keyword evidence="5" id="KW-0347">Helicase</keyword>
<dbReference type="InterPro" id="IPR027417">
    <property type="entry name" value="P-loop_NTPase"/>
</dbReference>
<dbReference type="Gene3D" id="3.40.50.300">
    <property type="entry name" value="P-loop containing nucleotide triphosphate hydrolases"/>
    <property type="match status" value="2"/>
</dbReference>
<keyword evidence="2" id="KW-0067">ATP-binding</keyword>
<dbReference type="Pfam" id="PF00271">
    <property type="entry name" value="Helicase_C"/>
    <property type="match status" value="1"/>
</dbReference>
<feature type="domain" description="Helicase C-terminal" evidence="4">
    <location>
        <begin position="240"/>
        <end position="390"/>
    </location>
</feature>
<dbReference type="RefSeq" id="WP_349426548.1">
    <property type="nucleotide sequence ID" value="NZ_CP151632.1"/>
</dbReference>
<proteinExistence type="predicted"/>
<evidence type="ECO:0000259" key="4">
    <source>
        <dbReference type="PROSITE" id="PS51194"/>
    </source>
</evidence>
<evidence type="ECO:0000256" key="2">
    <source>
        <dbReference type="ARBA" id="ARBA00022840"/>
    </source>
</evidence>
<sequence length="697" mass="76363">MSASDLHPAMLHHVVNSLGWPGLRPLQEAAVGPVLRGEDALLLAPTAGGKTEAATFPVLTRAANEGWRGLSVLYVCPLRALLNNLEPRLQTYAEWLGRRAELWHGDTTQGRRQAILKNPPDVLLTTPESLEAMLVSTKVNPREHFANVRAIVVDEVHAFAGDDRGWHLLAVLERLEKLAGHPIQRIGLSATVGNPDDLLRWLQGSGAGDRPSSVIAPDVVAQAGRPPGDVTLDHVGSLANAAKVISMLHLGEKRLVFCESRREVEELARSLRERDITTFVSHSSLSIDERRRAEQAFAEARDCVIVSTSTLELGIDVGDLDRVIQINSPRTVASFLQRLGRTGRRHGSTRNALFLTTTDDGLLQAAGLLLLWSRGYVEPVSAPPSPRHIAAQQVIALCLQEHRIGANVWSDWWHGLPMFDDGAKEIVDWLVESGHLESDGGMLFVGPETERRYGHRNFMDIVSVFTASPEFTVVLGREELGKVDPIVLTRKVEGPRIIVLAARSWEVTYIDWKRQRCYVEPADAHAKMRWMGDAAPLTFALARAEREVLLGESPDVTVSKRAFEKLLGLRETHDIEVSPRGLVLLRDGTDVWWWTWAGGRANATLIAGLPGIADDAQRPDNFRVRLRGDEAAGRLAAALEDVDWSTVLPAASPNALAGLKFSEVLPPALAVATIAERLADHEGARIAATDARVWASA</sequence>
<reference evidence="5" key="1">
    <citation type="submission" date="2024-04" db="EMBL/GenBank/DDBJ databases">
        <authorList>
            <person name="Roder T."/>
            <person name="Oberhansli S."/>
            <person name="Kreuzer M."/>
        </authorList>
    </citation>
    <scope>NUCLEOTIDE SEQUENCE</scope>
    <source>
        <strain evidence="5">LWS13-1.2</strain>
    </source>
</reference>
<dbReference type="SMART" id="SM00490">
    <property type="entry name" value="HELICc"/>
    <property type="match status" value="1"/>
</dbReference>
<dbReference type="Pfam" id="PF00270">
    <property type="entry name" value="DEAD"/>
    <property type="match status" value="1"/>
</dbReference>
<dbReference type="SMART" id="SM00487">
    <property type="entry name" value="DEXDc"/>
    <property type="match status" value="1"/>
</dbReference>
<dbReference type="GO" id="GO:0004386">
    <property type="term" value="F:helicase activity"/>
    <property type="evidence" value="ECO:0007669"/>
    <property type="project" value="UniProtKB-KW"/>
</dbReference>
<dbReference type="CDD" id="cd17922">
    <property type="entry name" value="DEXHc_LHR-like"/>
    <property type="match status" value="1"/>
</dbReference>
<keyword evidence="5" id="KW-0378">Hydrolase</keyword>
<evidence type="ECO:0000259" key="3">
    <source>
        <dbReference type="PROSITE" id="PS51192"/>
    </source>
</evidence>
<organism evidence="5">
    <name type="scientific">Microbacterium sp. LWS13-1.2</name>
    <dbReference type="NCBI Taxonomy" id="3135264"/>
    <lineage>
        <taxon>Bacteria</taxon>
        <taxon>Bacillati</taxon>
        <taxon>Actinomycetota</taxon>
        <taxon>Actinomycetes</taxon>
        <taxon>Micrococcales</taxon>
        <taxon>Microbacteriaceae</taxon>
        <taxon>Microbacterium</taxon>
    </lineage>
</organism>
<dbReference type="GO" id="GO:0005524">
    <property type="term" value="F:ATP binding"/>
    <property type="evidence" value="ECO:0007669"/>
    <property type="project" value="UniProtKB-KW"/>
</dbReference>
<keyword evidence="1" id="KW-0547">Nucleotide-binding</keyword>
<dbReference type="InterPro" id="IPR014001">
    <property type="entry name" value="Helicase_ATP-bd"/>
</dbReference>
<dbReference type="PANTHER" id="PTHR47962:SF5">
    <property type="entry name" value="ATP-DEPENDENT HELICASE LHR-RELATED"/>
    <property type="match status" value="1"/>
</dbReference>
<evidence type="ECO:0000313" key="5">
    <source>
        <dbReference type="EMBL" id="WZO35728.1"/>
    </source>
</evidence>
<protein>
    <submittedName>
        <fullName evidence="5">DEAD/DEAH box helicase</fullName>
    </submittedName>
</protein>
<dbReference type="InterPro" id="IPR052511">
    <property type="entry name" value="ATP-dep_Helicase"/>
</dbReference>
<dbReference type="InterPro" id="IPR011545">
    <property type="entry name" value="DEAD/DEAH_box_helicase_dom"/>
</dbReference>
<gene>
    <name evidence="5" type="ORF">MRBLWS13_003435</name>
</gene>
<accession>A0AAU6SFX0</accession>
<dbReference type="AlphaFoldDB" id="A0AAU6SFX0"/>
<dbReference type="GO" id="GO:0003677">
    <property type="term" value="F:DNA binding"/>
    <property type="evidence" value="ECO:0007669"/>
    <property type="project" value="TreeGrafter"/>
</dbReference>
<dbReference type="EMBL" id="CP151632">
    <property type="protein sequence ID" value="WZO35728.1"/>
    <property type="molecule type" value="Genomic_DNA"/>
</dbReference>
<dbReference type="PANTHER" id="PTHR47962">
    <property type="entry name" value="ATP-DEPENDENT HELICASE LHR-RELATED-RELATED"/>
    <property type="match status" value="1"/>
</dbReference>
<dbReference type="SUPFAM" id="SSF52540">
    <property type="entry name" value="P-loop containing nucleoside triphosphate hydrolases"/>
    <property type="match status" value="1"/>
</dbReference>
<feature type="domain" description="Helicase ATP-binding" evidence="3">
    <location>
        <begin position="31"/>
        <end position="203"/>
    </location>
</feature>
<name>A0AAU6SFX0_9MICO</name>